<dbReference type="InterPro" id="IPR012823">
    <property type="entry name" value="Flagell_FliJ"/>
</dbReference>
<keyword evidence="4" id="KW-0813">Transport</keyword>
<evidence type="ECO:0000313" key="11">
    <source>
        <dbReference type="EMBL" id="MDT7041916.1"/>
    </source>
</evidence>
<reference evidence="11 12" key="1">
    <citation type="journal article" date="2023" name="ISME J.">
        <title>Cultivation and genomic characterization of novel and ubiquitous marine nitrite-oxidizing bacteria from the Nitrospirales.</title>
        <authorList>
            <person name="Mueller A.J."/>
            <person name="Daebeler A."/>
            <person name="Herbold C.W."/>
            <person name="Kirkegaard R.H."/>
            <person name="Daims H."/>
        </authorList>
    </citation>
    <scope>NUCLEOTIDE SEQUENCE [LARGE SCALE GENOMIC DNA]</scope>
    <source>
        <strain evidence="11 12">EB</strain>
    </source>
</reference>
<keyword evidence="8" id="KW-0653">Protein transport</keyword>
<name>A0ABU3K6B1_9BACT</name>
<comment type="similarity">
    <text evidence="2">Belongs to the FliJ family.</text>
</comment>
<evidence type="ECO:0000256" key="5">
    <source>
        <dbReference type="ARBA" id="ARBA00022475"/>
    </source>
</evidence>
<evidence type="ECO:0000256" key="4">
    <source>
        <dbReference type="ARBA" id="ARBA00022448"/>
    </source>
</evidence>
<keyword evidence="11" id="KW-0966">Cell projection</keyword>
<keyword evidence="5" id="KW-1003">Cell membrane</keyword>
<evidence type="ECO:0000256" key="6">
    <source>
        <dbReference type="ARBA" id="ARBA00022500"/>
    </source>
</evidence>
<evidence type="ECO:0000313" key="12">
    <source>
        <dbReference type="Proteomes" id="UP001250932"/>
    </source>
</evidence>
<keyword evidence="12" id="KW-1185">Reference proteome</keyword>
<comment type="caution">
    <text evidence="11">The sequence shown here is derived from an EMBL/GenBank/DDBJ whole genome shotgun (WGS) entry which is preliminary data.</text>
</comment>
<proteinExistence type="inferred from homology"/>
<comment type="subcellular location">
    <subcellularLocation>
        <location evidence="1">Cell membrane</location>
        <topology evidence="1">Peripheral membrane protein</topology>
        <orientation evidence="1">Cytoplasmic side</orientation>
    </subcellularLocation>
</comment>
<evidence type="ECO:0000256" key="9">
    <source>
        <dbReference type="ARBA" id="ARBA00023136"/>
    </source>
</evidence>
<dbReference type="Pfam" id="PF02050">
    <property type="entry name" value="FliJ"/>
    <property type="match status" value="1"/>
</dbReference>
<keyword evidence="11" id="KW-0969">Cilium</keyword>
<evidence type="ECO:0000256" key="10">
    <source>
        <dbReference type="ARBA" id="ARBA00023225"/>
    </source>
</evidence>
<keyword evidence="11" id="KW-0282">Flagellum</keyword>
<evidence type="ECO:0000256" key="7">
    <source>
        <dbReference type="ARBA" id="ARBA00022795"/>
    </source>
</evidence>
<dbReference type="Proteomes" id="UP001250932">
    <property type="component" value="Unassembled WGS sequence"/>
</dbReference>
<sequence>MMNWGTIVRFRKQVEDMIKEELALAEWEKSQEITKQEILREDLETISSELERNLPHGIAGSFTEERYRWLEETSQRLERQALVLGVQEKKISELQDKLKDAYHSRRIIEMIMTKKHADRQQRIMRHEQKEQDDLAALRVLAVREGA</sequence>
<evidence type="ECO:0000256" key="8">
    <source>
        <dbReference type="ARBA" id="ARBA00022927"/>
    </source>
</evidence>
<keyword evidence="7" id="KW-1005">Bacterial flagellum biogenesis</keyword>
<dbReference type="EMBL" id="JAQOUE010000001">
    <property type="protein sequence ID" value="MDT7041916.1"/>
    <property type="molecule type" value="Genomic_DNA"/>
</dbReference>
<keyword evidence="9" id="KW-0472">Membrane</keyword>
<evidence type="ECO:0000256" key="1">
    <source>
        <dbReference type="ARBA" id="ARBA00004413"/>
    </source>
</evidence>
<keyword evidence="10" id="KW-1006">Bacterial flagellum protein export</keyword>
<dbReference type="Gene3D" id="1.10.287.1700">
    <property type="match status" value="1"/>
</dbReference>
<dbReference type="InterPro" id="IPR053716">
    <property type="entry name" value="Flag_assembly_chemotaxis_eff"/>
</dbReference>
<dbReference type="RefSeq" id="WP_313832262.1">
    <property type="nucleotide sequence ID" value="NZ_JAQOUE010000001.1"/>
</dbReference>
<organism evidence="11 12">
    <name type="scientific">Candidatus Nitronereus thalassa</name>
    <dbReference type="NCBI Taxonomy" id="3020898"/>
    <lineage>
        <taxon>Bacteria</taxon>
        <taxon>Pseudomonadati</taxon>
        <taxon>Nitrospirota</taxon>
        <taxon>Nitrospiria</taxon>
        <taxon>Nitrospirales</taxon>
        <taxon>Nitrospiraceae</taxon>
        <taxon>Candidatus Nitronereus</taxon>
    </lineage>
</organism>
<protein>
    <recommendedName>
        <fullName evidence="3">Flagellar FliJ protein</fullName>
    </recommendedName>
</protein>
<evidence type="ECO:0000256" key="2">
    <source>
        <dbReference type="ARBA" id="ARBA00010004"/>
    </source>
</evidence>
<accession>A0ABU3K6B1</accession>
<gene>
    <name evidence="11" type="ORF">PPG34_06095</name>
</gene>
<evidence type="ECO:0000256" key="3">
    <source>
        <dbReference type="ARBA" id="ARBA00020392"/>
    </source>
</evidence>
<keyword evidence="6" id="KW-0145">Chemotaxis</keyword>